<feature type="chain" id="PRO_5041697702" evidence="1">
    <location>
        <begin position="31"/>
        <end position="247"/>
    </location>
</feature>
<keyword evidence="3" id="KW-1185">Reference proteome</keyword>
<dbReference type="AlphaFoldDB" id="A0AA88KM69"/>
<proteinExistence type="predicted"/>
<dbReference type="RefSeq" id="XP_044552622.1">
    <property type="nucleotide sequence ID" value="XM_044696810.1"/>
</dbReference>
<dbReference type="Proteomes" id="UP000816034">
    <property type="component" value="Unassembled WGS sequence"/>
</dbReference>
<comment type="caution">
    <text evidence="2">The sequence shown here is derived from an EMBL/GenBank/DDBJ whole genome shotgun (WGS) entry which is preliminary data.</text>
</comment>
<sequence>MTLLTAASLMLLIMISSLLVCMSMTASVHSLRIMQPINNNSDPYCCLPNVCSMTSSSSFIRLSSSSSSILMKTIKEFYDFTNQRKRSEEFMNITVEEDRIKKSDQVVISSITLLVKDTFFDYTYLLGNSTSSPSSKECHCRRTPNNRKLEQCFGMPGFKIEKTKILNLDATKLSLGEPQSGFYYEDWVVQEGSQGSDSTQCWHLSRMQVDPNSVQKYDYYDMSEKLDSKLFEIPSWCPPKENCQIFN</sequence>
<dbReference type="EMBL" id="PYSW02000009">
    <property type="protein sequence ID" value="KAG2388630.1"/>
    <property type="molecule type" value="Genomic_DNA"/>
</dbReference>
<keyword evidence="1" id="KW-0732">Signal</keyword>
<reference evidence="2 3" key="1">
    <citation type="journal article" date="2018" name="BMC Genomics">
        <title>The genome of Naegleria lovaniensis, the basis for a comparative approach to unravel pathogenicity factors of the human pathogenic amoeba N. fowleri.</title>
        <authorList>
            <person name="Liechti N."/>
            <person name="Schurch N."/>
            <person name="Bruggmann R."/>
            <person name="Wittwer M."/>
        </authorList>
    </citation>
    <scope>NUCLEOTIDE SEQUENCE [LARGE SCALE GENOMIC DNA]</scope>
    <source>
        <strain evidence="2 3">ATCC 30569</strain>
    </source>
</reference>
<organism evidence="2 3">
    <name type="scientific">Naegleria lovaniensis</name>
    <name type="common">Amoeba</name>
    <dbReference type="NCBI Taxonomy" id="51637"/>
    <lineage>
        <taxon>Eukaryota</taxon>
        <taxon>Discoba</taxon>
        <taxon>Heterolobosea</taxon>
        <taxon>Tetramitia</taxon>
        <taxon>Eutetramitia</taxon>
        <taxon>Vahlkampfiidae</taxon>
        <taxon>Naegleria</taxon>
    </lineage>
</organism>
<evidence type="ECO:0000313" key="2">
    <source>
        <dbReference type="EMBL" id="KAG2388630.1"/>
    </source>
</evidence>
<protein>
    <submittedName>
        <fullName evidence="2">Uncharacterized protein</fullName>
    </submittedName>
</protein>
<name>A0AA88KM69_NAELO</name>
<feature type="signal peptide" evidence="1">
    <location>
        <begin position="1"/>
        <end position="30"/>
    </location>
</feature>
<evidence type="ECO:0000256" key="1">
    <source>
        <dbReference type="SAM" id="SignalP"/>
    </source>
</evidence>
<dbReference type="GeneID" id="68092531"/>
<evidence type="ECO:0000313" key="3">
    <source>
        <dbReference type="Proteomes" id="UP000816034"/>
    </source>
</evidence>
<gene>
    <name evidence="2" type="ORF">C9374_000069</name>
</gene>
<accession>A0AA88KM69</accession>